<dbReference type="PATRIC" id="fig|1096930.3.peg.141"/>
<evidence type="ECO:0000313" key="6">
    <source>
        <dbReference type="Proteomes" id="UP000015527"/>
    </source>
</evidence>
<evidence type="ECO:0000256" key="2">
    <source>
        <dbReference type="SAM" id="SignalP"/>
    </source>
</evidence>
<dbReference type="RefSeq" id="WP_021232137.1">
    <property type="nucleotide sequence ID" value="NZ_ATHL01000003.1"/>
</dbReference>
<keyword evidence="2" id="KW-0732">Signal</keyword>
<dbReference type="GO" id="GO:0005975">
    <property type="term" value="P:carbohydrate metabolic process"/>
    <property type="evidence" value="ECO:0007669"/>
    <property type="project" value="InterPro"/>
</dbReference>
<accession>T0I5Q7</accession>
<organism evidence="5 6">
    <name type="scientific">Novosphingobium lindaniclasticum LE124</name>
    <dbReference type="NCBI Taxonomy" id="1096930"/>
    <lineage>
        <taxon>Bacteria</taxon>
        <taxon>Pseudomonadati</taxon>
        <taxon>Pseudomonadota</taxon>
        <taxon>Alphaproteobacteria</taxon>
        <taxon>Sphingomonadales</taxon>
        <taxon>Sphingomonadaceae</taxon>
        <taxon>Novosphingobium</taxon>
    </lineage>
</organism>
<protein>
    <recommendedName>
        <fullName evidence="7">Alpha-1,2-mannosidase</fullName>
    </recommendedName>
</protein>
<dbReference type="InterPro" id="IPR014718">
    <property type="entry name" value="GH-type_carb-bd"/>
</dbReference>
<sequence>MSAFTRRRLMTGSCRMALLAAAVSGGVVHALEGEIAARADPFIGTGGDGHTFPGATLPFGMVQLSPDTDTARWATCSGYRHGDPSMLGFSHTHLSGTGIGDMLDVLVVPCRGEVRLEPGPLDRPDEGYRLRYSDEAAEPGFYRVRLGNGVISELTATLRTGIQRHTYPNGGGHLLIDLSHFAADASGAHPVIDEAEMTLQADGTLTGQRRVFRWARGRRIHFAMQFSRPPSQIAFFGDGDAPQPPESRQVKGRRLKAVLHFDDAASAPIVVRTAVSAMDVAGARANLAAEAPHFDFEAYRQAASRAWAQELSQIGVSGGTAEQRTIMATALYHAAVAPTLLSDVDGRTIGLDRKIHPLGPGEKAYSAYSLWDTYRAWHPLQTLLRPALVAAFVTDLVRQTRQSLFGPPVWPLQGVETGCMIGWHSVPVLAEAMAKGIPGDYAAAWPAIRKRAFDFTAPVLDNALGIPLYDAKGYIPADKVFESVSRTLEYAYDDHAAARIAHAVGAPEDAARLEARSGNWRNVFDRETGFARPRLDDGSFAQPYDPAALGHSAKWRDFTESNGWQATFLNQHDVHGLAEALGGPAGLEARLDALFAAPSTLPKDAPPDISGMVGQYAHGNEPSHHIAYLYAWTGAHWKTQAMVRRLLALMYRARPNGMIGNDDCGQMSAWFVLSALGFYPVDPVSTVYVFGSPLFEEARVRLGNGRNLVVSAPGNRSDRPFYGRVEWNGRPLERCWIGHDEVMEGGRLTFRMQNVPDLSFGRDPRSWPPPPGPAPTARR</sequence>
<reference evidence="5 6" key="1">
    <citation type="journal article" date="2013" name="Genome Announc.">
        <title>Genome Sequence of Novosphingobium lindaniclasticum LE124T, Isolated from a Hexachlorocyclohexane Dumpsite.</title>
        <authorList>
            <person name="Saxena A."/>
            <person name="Nayyar N."/>
            <person name="Sangwan N."/>
            <person name="Kumari R."/>
            <person name="Khurana J.P."/>
            <person name="Lal R."/>
        </authorList>
    </citation>
    <scope>NUCLEOTIDE SEQUENCE [LARGE SCALE GENOMIC DNA]</scope>
    <source>
        <strain evidence="5 6">LE124</strain>
    </source>
</reference>
<dbReference type="EMBL" id="ATHL01000003">
    <property type="protein sequence ID" value="EQB19683.1"/>
    <property type="molecule type" value="Genomic_DNA"/>
</dbReference>
<dbReference type="PANTHER" id="PTHR12143:SF39">
    <property type="entry name" value="SECRETED PROTEIN"/>
    <property type="match status" value="1"/>
</dbReference>
<evidence type="ECO:0000259" key="3">
    <source>
        <dbReference type="Pfam" id="PF07971"/>
    </source>
</evidence>
<dbReference type="InterPro" id="IPR012939">
    <property type="entry name" value="Glyco_hydro_92"/>
</dbReference>
<keyword evidence="6" id="KW-1185">Reference proteome</keyword>
<feature type="region of interest" description="Disordered" evidence="1">
    <location>
        <begin position="759"/>
        <end position="779"/>
    </location>
</feature>
<dbReference type="OrthoDB" id="9804511at2"/>
<dbReference type="Gene3D" id="2.70.98.10">
    <property type="match status" value="1"/>
</dbReference>
<comment type="caution">
    <text evidence="5">The sequence shown here is derived from an EMBL/GenBank/DDBJ whole genome shotgun (WGS) entry which is preliminary data.</text>
</comment>
<name>T0I5Q7_9SPHN</name>
<dbReference type="InterPro" id="IPR041371">
    <property type="entry name" value="GH92_N"/>
</dbReference>
<dbReference type="Gene3D" id="3.30.2080.10">
    <property type="entry name" value="GH92 mannosidase domain"/>
    <property type="match status" value="1"/>
</dbReference>
<evidence type="ECO:0000256" key="1">
    <source>
        <dbReference type="SAM" id="MobiDB-lite"/>
    </source>
</evidence>
<evidence type="ECO:0008006" key="7">
    <source>
        <dbReference type="Google" id="ProtNLM"/>
    </source>
</evidence>
<dbReference type="FunFam" id="3.30.2080.10:FF:000001">
    <property type="entry name" value="Alpha-1,2-mannosidase subfamily"/>
    <property type="match status" value="1"/>
</dbReference>
<dbReference type="InterPro" id="IPR006311">
    <property type="entry name" value="TAT_signal"/>
</dbReference>
<dbReference type="GO" id="GO:0006516">
    <property type="term" value="P:glycoprotein catabolic process"/>
    <property type="evidence" value="ECO:0007669"/>
    <property type="project" value="TreeGrafter"/>
</dbReference>
<dbReference type="GO" id="GO:0030246">
    <property type="term" value="F:carbohydrate binding"/>
    <property type="evidence" value="ECO:0007669"/>
    <property type="project" value="InterPro"/>
</dbReference>
<feature type="compositionally biased region" description="Pro residues" evidence="1">
    <location>
        <begin position="766"/>
        <end position="779"/>
    </location>
</feature>
<gene>
    <name evidence="5" type="ORF">L284_00695</name>
</gene>
<feature type="chain" id="PRO_5004576997" description="Alpha-1,2-mannosidase" evidence="2">
    <location>
        <begin position="31"/>
        <end position="779"/>
    </location>
</feature>
<dbReference type="PROSITE" id="PS51318">
    <property type="entry name" value="TAT"/>
    <property type="match status" value="1"/>
</dbReference>
<dbReference type="GO" id="GO:0000224">
    <property type="term" value="F:peptide-N4-(N-acetyl-beta-glucosaminyl)asparagine amidase activity"/>
    <property type="evidence" value="ECO:0007669"/>
    <property type="project" value="TreeGrafter"/>
</dbReference>
<dbReference type="Proteomes" id="UP000015527">
    <property type="component" value="Unassembled WGS sequence"/>
</dbReference>
<dbReference type="SUPFAM" id="SSF48208">
    <property type="entry name" value="Six-hairpin glycosidases"/>
    <property type="match status" value="1"/>
</dbReference>
<dbReference type="AlphaFoldDB" id="T0I5Q7"/>
<dbReference type="InterPro" id="IPR005887">
    <property type="entry name" value="GH92_a_mannosidase_put"/>
</dbReference>
<proteinExistence type="predicted"/>
<feature type="signal peptide" evidence="2">
    <location>
        <begin position="1"/>
        <end position="30"/>
    </location>
</feature>
<evidence type="ECO:0000313" key="5">
    <source>
        <dbReference type="EMBL" id="EQB19683.1"/>
    </source>
</evidence>
<dbReference type="PANTHER" id="PTHR12143">
    <property type="entry name" value="PEPTIDE N-GLYCANASE PNGASE -RELATED"/>
    <property type="match status" value="1"/>
</dbReference>
<dbReference type="Pfam" id="PF07971">
    <property type="entry name" value="Glyco_hydro_92"/>
    <property type="match status" value="1"/>
</dbReference>
<dbReference type="GO" id="GO:0005829">
    <property type="term" value="C:cytosol"/>
    <property type="evidence" value="ECO:0007669"/>
    <property type="project" value="TreeGrafter"/>
</dbReference>
<dbReference type="NCBIfam" id="TIGR01180">
    <property type="entry name" value="aman2_put"/>
    <property type="match status" value="1"/>
</dbReference>
<dbReference type="eggNOG" id="COG3537">
    <property type="taxonomic scope" value="Bacteria"/>
</dbReference>
<dbReference type="Gene3D" id="1.20.1610.10">
    <property type="entry name" value="alpha-1,2-mannosidases domains"/>
    <property type="match status" value="1"/>
</dbReference>
<evidence type="ECO:0000259" key="4">
    <source>
        <dbReference type="Pfam" id="PF17678"/>
    </source>
</evidence>
<dbReference type="Gene3D" id="1.20.1050.60">
    <property type="entry name" value="alpha-1,2-mannosidase"/>
    <property type="match status" value="1"/>
</dbReference>
<dbReference type="InterPro" id="IPR008928">
    <property type="entry name" value="6-hairpin_glycosidase_sf"/>
</dbReference>
<feature type="domain" description="Glycosyl hydrolase family 92" evidence="3">
    <location>
        <begin position="282"/>
        <end position="753"/>
    </location>
</feature>
<dbReference type="Pfam" id="PF17678">
    <property type="entry name" value="Glyco_hydro_92N"/>
    <property type="match status" value="1"/>
</dbReference>
<dbReference type="InterPro" id="IPR050883">
    <property type="entry name" value="PNGase"/>
</dbReference>
<feature type="domain" description="Glycosyl hydrolase family 92 N-terminal" evidence="4">
    <location>
        <begin position="40"/>
        <end position="276"/>
    </location>
</feature>